<dbReference type="STRING" id="342002.BST15_15270"/>
<feature type="domain" description="CobW C-terminal" evidence="2">
    <location>
        <begin position="232"/>
        <end position="348"/>
    </location>
</feature>
<evidence type="ECO:0000259" key="2">
    <source>
        <dbReference type="SMART" id="SM00833"/>
    </source>
</evidence>
<evidence type="ECO:0000313" key="4">
    <source>
        <dbReference type="EMBL" id="OQZ94922.1"/>
    </source>
</evidence>
<dbReference type="PATRIC" id="fig|342002.3.peg.3380"/>
<feature type="region of interest" description="Disordered" evidence="1">
    <location>
        <begin position="360"/>
        <end position="381"/>
    </location>
</feature>
<protein>
    <recommendedName>
        <fullName evidence="2">CobW C-terminal domain-containing protein</fullName>
    </recommendedName>
</protein>
<dbReference type="OrthoDB" id="9808822at2"/>
<dbReference type="SUPFAM" id="SSF90002">
    <property type="entry name" value="Hypothetical protein YjiA, C-terminal domain"/>
    <property type="match status" value="1"/>
</dbReference>
<gene>
    <name evidence="4" type="ORF">BST15_15270</name>
    <name evidence="3" type="ORF">WR43_11505</name>
</gene>
<dbReference type="InterPro" id="IPR051927">
    <property type="entry name" value="Zn_Chap_cDPG_Synth"/>
</dbReference>
<keyword evidence="6" id="KW-1185">Reference proteome</keyword>
<dbReference type="Proteomes" id="UP000034416">
    <property type="component" value="Unassembled WGS sequence"/>
</dbReference>
<evidence type="ECO:0000313" key="5">
    <source>
        <dbReference type="Proteomes" id="UP000034416"/>
    </source>
</evidence>
<dbReference type="Pfam" id="PF07683">
    <property type="entry name" value="CobW_C"/>
    <property type="match status" value="1"/>
</dbReference>
<dbReference type="Gene3D" id="3.40.50.300">
    <property type="entry name" value="P-loop containing nucleotide triphosphate hydrolases"/>
    <property type="match status" value="1"/>
</dbReference>
<dbReference type="PANTHER" id="PTHR43603:SF1">
    <property type="entry name" value="ZINC-REGULATED GTPASE METALLOPROTEIN ACTIVATOR 1"/>
    <property type="match status" value="1"/>
</dbReference>
<dbReference type="Proteomes" id="UP000192327">
    <property type="component" value="Unassembled WGS sequence"/>
</dbReference>
<dbReference type="InterPro" id="IPR003495">
    <property type="entry name" value="CobW/HypB/UreG_nucleotide-bd"/>
</dbReference>
<reference evidence="5" key="1">
    <citation type="submission" date="2015-04" db="EMBL/GenBank/DDBJ databases">
        <title>Genome sequence of Mycobacterium arupense GUC1.</title>
        <authorList>
            <person name="Greninger A.L."/>
            <person name="Cunningham G."/>
            <person name="Chiu C.Y."/>
            <person name="Miller S."/>
        </authorList>
    </citation>
    <scope>NUCLEOTIDE SEQUENCE [LARGE SCALE GENOMIC DNA]</scope>
    <source>
        <strain evidence="5">GUC1</strain>
    </source>
</reference>
<sequence length="395" mass="43096">MRTPVILVAGQFGTDAATRALQSQAGTANVAYRLDGHVVVRETTRPTTAATTSALELAHGCVSCTLRNDLLVLLRRLHRCAGVARIVVQLPDWLEPQPICWAIRNVRVCVGPGYIDGPAGRDVTVEAVVTCLDASLWLTQALGDEELDDGRTVAQVVVGQAESADALVIFEPEPTALAALRRLAPLARITAGTDRLEQALTHLDANARRGRDDDPHAPLLAGQPPLRPEGPVELVEFHARRPFHPQRLHGALDALLDGVIRARGRLWLANRGERAIWLESAGGGLHTAAVGKWLAAMTAAEAGRVSPERHAFADLIWDHRHGDRHTSLVILVCGAHPERIREALSEALLTDREWRRPNQWAGYPDPFGEHHQEPCEDSPATADISLFRSRDGDQR</sequence>
<feature type="compositionally biased region" description="Basic and acidic residues" evidence="1">
    <location>
        <begin position="206"/>
        <end position="216"/>
    </location>
</feature>
<dbReference type="EMBL" id="LASW01000046">
    <property type="protein sequence ID" value="KKB99039.1"/>
    <property type="molecule type" value="Genomic_DNA"/>
</dbReference>
<dbReference type="EMBL" id="MVHH01000036">
    <property type="protein sequence ID" value="OQZ94922.1"/>
    <property type="molecule type" value="Genomic_DNA"/>
</dbReference>
<evidence type="ECO:0000313" key="3">
    <source>
        <dbReference type="EMBL" id="KKB99039.1"/>
    </source>
</evidence>
<dbReference type="RefSeq" id="WP_046189723.1">
    <property type="nucleotide sequence ID" value="NZ_JACKUJ010000038.1"/>
</dbReference>
<feature type="region of interest" description="Disordered" evidence="1">
    <location>
        <begin position="206"/>
        <end position="226"/>
    </location>
</feature>
<proteinExistence type="predicted"/>
<accession>A0A0F5MWQ1</accession>
<comment type="caution">
    <text evidence="3">The sequence shown here is derived from an EMBL/GenBank/DDBJ whole genome shotgun (WGS) entry which is preliminary data.</text>
</comment>
<dbReference type="NCBIfam" id="NF047431">
    <property type="entry name" value="hiber_recruit"/>
    <property type="match status" value="1"/>
</dbReference>
<evidence type="ECO:0000313" key="6">
    <source>
        <dbReference type="Proteomes" id="UP000192327"/>
    </source>
</evidence>
<dbReference type="PANTHER" id="PTHR43603">
    <property type="entry name" value="COBW DOMAIN-CONTAINING PROTEIN DDB_G0274527"/>
    <property type="match status" value="1"/>
</dbReference>
<name>A0A0F5MWQ1_9MYCO</name>
<dbReference type="InterPro" id="IPR027417">
    <property type="entry name" value="P-loop_NTPase"/>
</dbReference>
<dbReference type="Pfam" id="PF02492">
    <property type="entry name" value="cobW"/>
    <property type="match status" value="1"/>
</dbReference>
<evidence type="ECO:0000256" key="1">
    <source>
        <dbReference type="SAM" id="MobiDB-lite"/>
    </source>
</evidence>
<organism evidence="3 5">
    <name type="scientific">Mycolicibacter arupensis</name>
    <dbReference type="NCBI Taxonomy" id="342002"/>
    <lineage>
        <taxon>Bacteria</taxon>
        <taxon>Bacillati</taxon>
        <taxon>Actinomycetota</taxon>
        <taxon>Actinomycetes</taxon>
        <taxon>Mycobacteriales</taxon>
        <taxon>Mycobacteriaceae</taxon>
        <taxon>Mycolicibacter</taxon>
    </lineage>
</organism>
<dbReference type="SMART" id="SM00833">
    <property type="entry name" value="CobW_C"/>
    <property type="match status" value="1"/>
</dbReference>
<dbReference type="AlphaFoldDB" id="A0A0F5MWQ1"/>
<reference evidence="4 6" key="3">
    <citation type="submission" date="2016-12" db="EMBL/GenBank/DDBJ databases">
        <title>The new phylogeny of genus Mycobacterium.</title>
        <authorList>
            <person name="Tortoli E."/>
            <person name="Trovato A."/>
            <person name="Cirillo D.M."/>
        </authorList>
    </citation>
    <scope>NUCLEOTIDE SEQUENCE [LARGE SCALE GENOMIC DNA]</scope>
    <source>
        <strain evidence="4 6">DSM 44942</strain>
    </source>
</reference>
<reference evidence="3" key="2">
    <citation type="submission" date="2015-04" db="EMBL/GenBank/DDBJ databases">
        <title>Genome sequence of Mycobacterium arupense strain GUC1.</title>
        <authorList>
            <person name="Greninger A.L."/>
            <person name="Cunningham G."/>
            <person name="Chiu C.Y."/>
            <person name="Miller S."/>
        </authorList>
    </citation>
    <scope>NUCLEOTIDE SEQUENCE</scope>
    <source>
        <strain evidence="3">GUC1</strain>
    </source>
</reference>
<dbReference type="InterPro" id="IPR011629">
    <property type="entry name" value="CobW-like_C"/>
</dbReference>